<dbReference type="GO" id="GO:0003700">
    <property type="term" value="F:DNA-binding transcription factor activity"/>
    <property type="evidence" value="ECO:0007669"/>
    <property type="project" value="InterPro"/>
</dbReference>
<evidence type="ECO:0000256" key="4">
    <source>
        <dbReference type="ARBA" id="ARBA00023125"/>
    </source>
</evidence>
<gene>
    <name evidence="7" type="ORF">PEB0149_012350</name>
</gene>
<evidence type="ECO:0000313" key="8">
    <source>
        <dbReference type="Proteomes" id="UP000187344"/>
    </source>
</evidence>
<dbReference type="Gene3D" id="1.10.10.10">
    <property type="entry name" value="Winged helix-like DNA-binding domain superfamily/Winged helix DNA-binding domain"/>
    <property type="match status" value="1"/>
</dbReference>
<feature type="domain" description="HTH gntR-type" evidence="6">
    <location>
        <begin position="22"/>
        <end position="90"/>
    </location>
</feature>
<dbReference type="InterPro" id="IPR036388">
    <property type="entry name" value="WH-like_DNA-bd_sf"/>
</dbReference>
<dbReference type="CDD" id="cd07377">
    <property type="entry name" value="WHTH_GntR"/>
    <property type="match status" value="1"/>
</dbReference>
<evidence type="ECO:0000256" key="1">
    <source>
        <dbReference type="ARBA" id="ARBA00005384"/>
    </source>
</evidence>
<dbReference type="GO" id="GO:0030170">
    <property type="term" value="F:pyridoxal phosphate binding"/>
    <property type="evidence" value="ECO:0007669"/>
    <property type="project" value="InterPro"/>
</dbReference>
<protein>
    <submittedName>
        <fullName evidence="7">GntR family transcriptional regulator / MocR family aminotransferase</fullName>
    </submittedName>
</protein>
<dbReference type="SUPFAM" id="SSF46785">
    <property type="entry name" value="Winged helix' DNA-binding domain"/>
    <property type="match status" value="1"/>
</dbReference>
<dbReference type="Proteomes" id="UP000187344">
    <property type="component" value="Unassembled WGS sequence"/>
</dbReference>
<dbReference type="InterPro" id="IPR004839">
    <property type="entry name" value="Aminotransferase_I/II_large"/>
</dbReference>
<dbReference type="InterPro" id="IPR036390">
    <property type="entry name" value="WH_DNA-bd_sf"/>
</dbReference>
<evidence type="ECO:0000256" key="2">
    <source>
        <dbReference type="ARBA" id="ARBA00022898"/>
    </source>
</evidence>
<keyword evidence="8" id="KW-1185">Reference proteome</keyword>
<dbReference type="Pfam" id="PF00392">
    <property type="entry name" value="GntR"/>
    <property type="match status" value="1"/>
</dbReference>
<keyword evidence="5" id="KW-0804">Transcription</keyword>
<keyword evidence="7" id="KW-0032">Aminotransferase</keyword>
<dbReference type="OrthoDB" id="9808770at2"/>
<dbReference type="GO" id="GO:0008483">
    <property type="term" value="F:transaminase activity"/>
    <property type="evidence" value="ECO:0007669"/>
    <property type="project" value="UniProtKB-KW"/>
</dbReference>
<dbReference type="SMART" id="SM00345">
    <property type="entry name" value="HTH_GNTR"/>
    <property type="match status" value="1"/>
</dbReference>
<dbReference type="PANTHER" id="PTHR46577">
    <property type="entry name" value="HTH-TYPE TRANSCRIPTIONAL REGULATORY PROTEIN GABR"/>
    <property type="match status" value="1"/>
</dbReference>
<dbReference type="Pfam" id="PF00155">
    <property type="entry name" value="Aminotran_1_2"/>
    <property type="match status" value="1"/>
</dbReference>
<dbReference type="RefSeq" id="WP_075868964.1">
    <property type="nucleotide sequence ID" value="NZ_CALYQA010000004.1"/>
</dbReference>
<keyword evidence="7" id="KW-0808">Transferase</keyword>
<dbReference type="InterPro" id="IPR015421">
    <property type="entry name" value="PyrdxlP-dep_Trfase_major"/>
</dbReference>
<sequence>MSNELINIDAIRTSYSPKSSRTGIGDSLYQQIIALIDSGTFKIGQRVPSIRALSLEMGVGKNTVESVYSRLIGDGYLVSRGPAGTYVANHSFPHESVHTKTATNSLKHRSIYAEGTAFKKLQIGLPAIDLFPAKYWSGLSKRKIAETHNALFYPHSTGLKKLKESITRYVGLSRGIVCEPDQIFISSGFRGALNLLMQALGEPKDTVFLEDPCFPPALDIVKSSGAHIVAVPVDHNGMQISDALKNHPDVKFIIVTANHQSPLGYVLGDDNRNTLLDWSEKNGTFIIEDDYDSEFRYDNKPLPALASLNNHRNANMIYIGSFSKLINPDLRLGYFIVPKYMISKITDFYQRLIDGFPILNQSVLSEFMDSGNFAKHLNKMRLNYKKRQIFLQNALNRYVSDIFHVKNFNHGLNTLLLCKNRVEYDDLELMTIAQKENFGIGCISNRQIERRDLSGLILSFSNLKTQKEAYKIISDFNQVIRPYVSSK</sequence>
<dbReference type="CDD" id="cd00609">
    <property type="entry name" value="AAT_like"/>
    <property type="match status" value="1"/>
</dbReference>
<comment type="caution">
    <text evidence="7">The sequence shown here is derived from an EMBL/GenBank/DDBJ whole genome shotgun (WGS) entry which is preliminary data.</text>
</comment>
<keyword evidence="2" id="KW-0663">Pyridoxal phosphate</keyword>
<dbReference type="Gene3D" id="3.40.640.10">
    <property type="entry name" value="Type I PLP-dependent aspartate aminotransferase-like (Major domain)"/>
    <property type="match status" value="1"/>
</dbReference>
<dbReference type="EMBL" id="LXYT01000001">
    <property type="protein sequence ID" value="OLY43798.1"/>
    <property type="molecule type" value="Genomic_DNA"/>
</dbReference>
<dbReference type="GO" id="GO:0003677">
    <property type="term" value="F:DNA binding"/>
    <property type="evidence" value="ECO:0007669"/>
    <property type="project" value="UniProtKB-KW"/>
</dbReference>
<evidence type="ECO:0000256" key="5">
    <source>
        <dbReference type="ARBA" id="ARBA00023163"/>
    </source>
</evidence>
<dbReference type="InterPro" id="IPR051446">
    <property type="entry name" value="HTH_trans_reg/aminotransferase"/>
</dbReference>
<proteinExistence type="inferred from homology"/>
<name>A0A1R0FA49_9HYPH</name>
<dbReference type="InterPro" id="IPR000524">
    <property type="entry name" value="Tscrpt_reg_HTH_GntR"/>
</dbReference>
<dbReference type="SUPFAM" id="SSF53383">
    <property type="entry name" value="PLP-dependent transferases"/>
    <property type="match status" value="1"/>
</dbReference>
<reference evidence="7 8" key="1">
    <citation type="submission" date="2016-12" db="EMBL/GenBank/DDBJ databases">
        <title>Comparative genomics of Bartonella apis.</title>
        <authorList>
            <person name="Engel P."/>
        </authorList>
    </citation>
    <scope>NUCLEOTIDE SEQUENCE [LARGE SCALE GENOMIC DNA]</scope>
    <source>
        <strain evidence="7 8">PEB0149</strain>
    </source>
</reference>
<dbReference type="InterPro" id="IPR015424">
    <property type="entry name" value="PyrdxlP-dep_Trfase"/>
</dbReference>
<organism evidence="7 8">
    <name type="scientific">Bartonella apis</name>
    <dbReference type="NCBI Taxonomy" id="1686310"/>
    <lineage>
        <taxon>Bacteria</taxon>
        <taxon>Pseudomonadati</taxon>
        <taxon>Pseudomonadota</taxon>
        <taxon>Alphaproteobacteria</taxon>
        <taxon>Hyphomicrobiales</taxon>
        <taxon>Bartonellaceae</taxon>
        <taxon>Bartonella</taxon>
    </lineage>
</organism>
<dbReference type="PROSITE" id="PS50949">
    <property type="entry name" value="HTH_GNTR"/>
    <property type="match status" value="1"/>
</dbReference>
<evidence type="ECO:0000259" key="6">
    <source>
        <dbReference type="PROSITE" id="PS50949"/>
    </source>
</evidence>
<evidence type="ECO:0000313" key="7">
    <source>
        <dbReference type="EMBL" id="OLY43798.1"/>
    </source>
</evidence>
<evidence type="ECO:0000256" key="3">
    <source>
        <dbReference type="ARBA" id="ARBA00023015"/>
    </source>
</evidence>
<comment type="similarity">
    <text evidence="1">In the C-terminal section; belongs to the class-I pyridoxal-phosphate-dependent aminotransferase family.</text>
</comment>
<accession>A0A1R0FA49</accession>
<keyword evidence="4" id="KW-0238">DNA-binding</keyword>
<keyword evidence="3" id="KW-0805">Transcription regulation</keyword>
<dbReference type="PANTHER" id="PTHR46577:SF1">
    <property type="entry name" value="HTH-TYPE TRANSCRIPTIONAL REGULATORY PROTEIN GABR"/>
    <property type="match status" value="1"/>
</dbReference>
<dbReference type="AlphaFoldDB" id="A0A1R0FA49"/>